<gene>
    <name evidence="4" type="ORF">MEDL_23399</name>
</gene>
<feature type="transmembrane region" description="Helical" evidence="2">
    <location>
        <begin position="352"/>
        <end position="377"/>
    </location>
</feature>
<keyword evidence="2" id="KW-0472">Membrane</keyword>
<proteinExistence type="predicted"/>
<name>A0A8S3RLX3_MYTED</name>
<comment type="caution">
    <text evidence="4">The sequence shown here is derived from an EMBL/GenBank/DDBJ whole genome shotgun (WGS) entry which is preliminary data.</text>
</comment>
<dbReference type="AlphaFoldDB" id="A0A8S3RLX3"/>
<dbReference type="EMBL" id="CAJPWZ010001142">
    <property type="protein sequence ID" value="CAG2209211.1"/>
    <property type="molecule type" value="Genomic_DNA"/>
</dbReference>
<feature type="chain" id="PRO_5035876187" evidence="3">
    <location>
        <begin position="22"/>
        <end position="488"/>
    </location>
</feature>
<evidence type="ECO:0000256" key="3">
    <source>
        <dbReference type="SAM" id="SignalP"/>
    </source>
</evidence>
<evidence type="ECO:0000313" key="4">
    <source>
        <dbReference type="EMBL" id="CAG2209211.1"/>
    </source>
</evidence>
<keyword evidence="2" id="KW-1133">Transmembrane helix</keyword>
<feature type="region of interest" description="Disordered" evidence="1">
    <location>
        <begin position="419"/>
        <end position="438"/>
    </location>
</feature>
<keyword evidence="2" id="KW-0812">Transmembrane</keyword>
<evidence type="ECO:0000256" key="2">
    <source>
        <dbReference type="SAM" id="Phobius"/>
    </source>
</evidence>
<evidence type="ECO:0000313" key="5">
    <source>
        <dbReference type="Proteomes" id="UP000683360"/>
    </source>
</evidence>
<accession>A0A8S3RLX3</accession>
<reference evidence="4" key="1">
    <citation type="submission" date="2021-03" db="EMBL/GenBank/DDBJ databases">
        <authorList>
            <person name="Bekaert M."/>
        </authorList>
    </citation>
    <scope>NUCLEOTIDE SEQUENCE</scope>
</reference>
<dbReference type="Proteomes" id="UP000683360">
    <property type="component" value="Unassembled WGS sequence"/>
</dbReference>
<protein>
    <submittedName>
        <fullName evidence="4">Uncharacterized protein</fullName>
    </submittedName>
</protein>
<keyword evidence="3" id="KW-0732">Signal</keyword>
<feature type="compositionally biased region" description="Polar residues" evidence="1">
    <location>
        <begin position="327"/>
        <end position="339"/>
    </location>
</feature>
<dbReference type="OrthoDB" id="6083730at2759"/>
<keyword evidence="5" id="KW-1185">Reference proteome</keyword>
<feature type="region of interest" description="Disordered" evidence="1">
    <location>
        <begin position="322"/>
        <end position="344"/>
    </location>
</feature>
<feature type="signal peptide" evidence="3">
    <location>
        <begin position="1"/>
        <end position="21"/>
    </location>
</feature>
<organism evidence="4 5">
    <name type="scientific">Mytilus edulis</name>
    <name type="common">Blue mussel</name>
    <dbReference type="NCBI Taxonomy" id="6550"/>
    <lineage>
        <taxon>Eukaryota</taxon>
        <taxon>Metazoa</taxon>
        <taxon>Spiralia</taxon>
        <taxon>Lophotrochozoa</taxon>
        <taxon>Mollusca</taxon>
        <taxon>Bivalvia</taxon>
        <taxon>Autobranchia</taxon>
        <taxon>Pteriomorphia</taxon>
        <taxon>Mytilida</taxon>
        <taxon>Mytiloidea</taxon>
        <taxon>Mytilidae</taxon>
        <taxon>Mytilinae</taxon>
        <taxon>Mytilus</taxon>
    </lineage>
</organism>
<evidence type="ECO:0000256" key="1">
    <source>
        <dbReference type="SAM" id="MobiDB-lite"/>
    </source>
</evidence>
<sequence>MNCKLCFYVVAFLFFENYSCTLVYRYNSTQLTWASARDNCLQRGGDLVNGSFQQQLYNCSFPQNKNFWVGTYNEFTQWIQIMGCSQMDTLGMVNQFTSDSPHTCVDNCKTFFGMMDNSCYCLPDNYAWETDQSKVNDSMCNKTCGENMQDSCGGNGYITVYKRVPNSIVLDRDDEPDKNSIMCGCMECTNNGWLYYGYSCNQSLQTTCNDKSEIEGNRNWNEGKEACWSDQQSFLLAGTNIDSRCDNTTIVKEEESSVSAVSCFHGMLTAGVLSIDSNLNCTAQLPFICELDTEDVLSSDCYVYPPEHVTTELTTVEEVTTQKKSVELTTPASGTSQPKKLTDDNDDISPGAAVGIAFAVVLPTLLVIGTIICHVVCGQKPTERKPEDKVELRKKEEYYIRPSSEMSEINIRYSLFEQEPDNKESDSGIGENSNASVSYEKSRDGHVSTFITIPKVQAPNGPDIEAPNGPDILVDNVLVNDDDLVTKL</sequence>